<dbReference type="InterPro" id="IPR010982">
    <property type="entry name" value="Lambda_DNA-bd_dom_sf"/>
</dbReference>
<proteinExistence type="predicted"/>
<dbReference type="CDD" id="cd00093">
    <property type="entry name" value="HTH_XRE"/>
    <property type="match status" value="1"/>
</dbReference>
<evidence type="ECO:0000259" key="2">
    <source>
        <dbReference type="PROSITE" id="PS50943"/>
    </source>
</evidence>
<reference evidence="3 4" key="1">
    <citation type="journal article" date="2015" name="Stand. Genomic Sci.">
        <title>Genomic Encyclopedia of Bacterial and Archaeal Type Strains, Phase III: the genomes of soil and plant-associated and newly described type strains.</title>
        <authorList>
            <person name="Whitman W.B."/>
            <person name="Woyke T."/>
            <person name="Klenk H.P."/>
            <person name="Zhou Y."/>
            <person name="Lilburn T.G."/>
            <person name="Beck B.J."/>
            <person name="De Vos P."/>
            <person name="Vandamme P."/>
            <person name="Eisen J.A."/>
            <person name="Garrity G."/>
            <person name="Hugenholtz P."/>
            <person name="Kyrpides N.C."/>
        </authorList>
    </citation>
    <scope>NUCLEOTIDE SEQUENCE [LARGE SCALE GENOMIC DNA]</scope>
    <source>
        <strain evidence="3 4">VKM Ac-2572</strain>
    </source>
</reference>
<dbReference type="RefSeq" id="WP_132207984.1">
    <property type="nucleotide sequence ID" value="NZ_SLWN01000002.1"/>
</dbReference>
<dbReference type="EMBL" id="SLWN01000002">
    <property type="protein sequence ID" value="TCO34177.1"/>
    <property type="molecule type" value="Genomic_DNA"/>
</dbReference>
<name>A0A4R2HSR8_9ACTN</name>
<dbReference type="SUPFAM" id="SSF47413">
    <property type="entry name" value="lambda repressor-like DNA-binding domains"/>
    <property type="match status" value="1"/>
</dbReference>
<protein>
    <submittedName>
        <fullName evidence="3">Transcriptional regulator with XRE-family HTH domain</fullName>
    </submittedName>
</protein>
<evidence type="ECO:0000313" key="3">
    <source>
        <dbReference type="EMBL" id="TCO34177.1"/>
    </source>
</evidence>
<dbReference type="OrthoDB" id="5184419at2"/>
<evidence type="ECO:0000313" key="4">
    <source>
        <dbReference type="Proteomes" id="UP000294508"/>
    </source>
</evidence>
<keyword evidence="4" id="KW-1185">Reference proteome</keyword>
<dbReference type="Pfam" id="PF13560">
    <property type="entry name" value="HTH_31"/>
    <property type="match status" value="1"/>
</dbReference>
<dbReference type="SMART" id="SM00530">
    <property type="entry name" value="HTH_XRE"/>
    <property type="match status" value="1"/>
</dbReference>
<dbReference type="Gene3D" id="1.25.40.10">
    <property type="entry name" value="Tetratricopeptide repeat domain"/>
    <property type="match status" value="1"/>
</dbReference>
<feature type="region of interest" description="Disordered" evidence="1">
    <location>
        <begin position="60"/>
        <end position="83"/>
    </location>
</feature>
<dbReference type="AlphaFoldDB" id="A0A4R2HSR8"/>
<dbReference type="GO" id="GO:0003677">
    <property type="term" value="F:DNA binding"/>
    <property type="evidence" value="ECO:0007669"/>
    <property type="project" value="InterPro"/>
</dbReference>
<dbReference type="PROSITE" id="PS50943">
    <property type="entry name" value="HTH_CROC1"/>
    <property type="match status" value="1"/>
</dbReference>
<sequence length="408" mass="43160">MAEATFGAQLRECRQAVGLSLRQLATRVGYDHSYLSQVERGQRPGSAELARLCDRELGTGNELTGTFEQRRRSTPAALAPADPLEPAEPLAAADRVQSADPLAAADPLSAAWHGLVTAFGGTDTTAALGDFRSVPPARLLPELITDLRMAPAQSAVVAAQLSVLTAQTLTSLGQPSTARRWWQAARTAADSSADTSVQSSVRAREAISGLAERRPLTQLLETADEALAVASGGAVVQAHAARAWVLAELRHHGQAHRALQELIGVADELPSASTSSGPLSDWAPYEVHGVEGRVCASLGYGAAGCVLLARAIELCPEDWLGERARLQMGLAECLVVDGEVAAGVALALRVLVELPDEWHTYYLYDDAARVLNAVRTRQPGMAATLQELLGRRPYLDSRSVGTGSSSLL</sequence>
<feature type="domain" description="HTH cro/C1-type" evidence="2">
    <location>
        <begin position="10"/>
        <end position="54"/>
    </location>
</feature>
<organism evidence="3 4">
    <name type="scientific">Kribbella steppae</name>
    <dbReference type="NCBI Taxonomy" id="2512223"/>
    <lineage>
        <taxon>Bacteria</taxon>
        <taxon>Bacillati</taxon>
        <taxon>Actinomycetota</taxon>
        <taxon>Actinomycetes</taxon>
        <taxon>Propionibacteriales</taxon>
        <taxon>Kribbellaceae</taxon>
        <taxon>Kribbella</taxon>
    </lineage>
</organism>
<dbReference type="Proteomes" id="UP000294508">
    <property type="component" value="Unassembled WGS sequence"/>
</dbReference>
<dbReference type="InterPro" id="IPR001387">
    <property type="entry name" value="Cro/C1-type_HTH"/>
</dbReference>
<dbReference type="InterPro" id="IPR011990">
    <property type="entry name" value="TPR-like_helical_dom_sf"/>
</dbReference>
<evidence type="ECO:0000256" key="1">
    <source>
        <dbReference type="SAM" id="MobiDB-lite"/>
    </source>
</evidence>
<comment type="caution">
    <text evidence="3">The sequence shown here is derived from an EMBL/GenBank/DDBJ whole genome shotgun (WGS) entry which is preliminary data.</text>
</comment>
<accession>A0A4R2HSR8</accession>
<gene>
    <name evidence="3" type="ORF">EV652_102242</name>
</gene>
<dbReference type="Gene3D" id="1.10.260.40">
    <property type="entry name" value="lambda repressor-like DNA-binding domains"/>
    <property type="match status" value="1"/>
</dbReference>